<dbReference type="SUPFAM" id="SSF48208">
    <property type="entry name" value="Six-hairpin glycosidases"/>
    <property type="match status" value="1"/>
</dbReference>
<protein>
    <recommendedName>
        <fullName evidence="4">Alpha-L-rhamnosidase six-hairpin glycosidase domain-containing protein</fullName>
    </recommendedName>
</protein>
<proteinExistence type="predicted"/>
<comment type="caution">
    <text evidence="2">The sequence shown here is derived from an EMBL/GenBank/DDBJ whole genome shotgun (WGS) entry which is preliminary data.</text>
</comment>
<sequence length="737" mass="83233">MKKVSKIVSIAACLATLSGQTFAQENDNIIKNPGFEDSGLSWNYWFANIKSSPNYEGDWHGRIAKGVQHTISQTITIPNNGNYDLSAYVISPGNDAQMSVTNLYGETLITQSIKASNKYKKNTIKRIPLEKGEQIKIQFSGSALGGVNIDSVSLLLSHTPLRQTFNQLIAFSVAGQSGATNVNKIHKTAEIHVPYDTNLSHLTIESLSVSSDSRASLSKGDVIDLTAPVTLQVINANGEVSKWTLSAVKKEKQLTVTSSNKELEQSFTWAIDKTHQFVMTNKHDLVNRDEFNDDGSGSADYIPSYWAGYFDRTAFYSRDFLHQTSGAKLAGLEKENFSMFKTFAKHATESRKWYTLWAVNFDGTPHTIDYKDDNWFVREVPAQFEFVEKAWKQYLWTGDKRYIEDNDLWNFYTKVLTDYITLHDDQDPNGIAEGYGGIFEGSATYNERGEFPIEAGDAIASQYQATLAYANMLDARENHTQSQYWKNKASKLKTFFNQTWSVANQSAPLGNYVNIVQKDGLRLNDFGKENSWFMPMKLITEPGERNSDYLDFIASKLGDGIGSTPEAPTNIEAYTYLPETYFPYNRDEEAWKWMRYIMDTKDQPHERPTQGTNGNYPEISFTFVSNTIEGLMGIKPNAHQHKVITASHLPTEISWIEAKHLMIGQQELTIRHEGSTSTTLSNLSSKPITWEAWFYGNYHSLNIGQETVTSQQKYVNGRLVSYVDVLVQSGETLEINR</sequence>
<evidence type="ECO:0000313" key="2">
    <source>
        <dbReference type="EMBL" id="CAH0536325.1"/>
    </source>
</evidence>
<dbReference type="InterPro" id="IPR008928">
    <property type="entry name" value="6-hairpin_glycosidase_sf"/>
</dbReference>
<dbReference type="Gene3D" id="2.60.120.260">
    <property type="entry name" value="Galactose-binding domain-like"/>
    <property type="match status" value="1"/>
</dbReference>
<keyword evidence="3" id="KW-1185">Reference proteome</keyword>
<name>A0ABN8DZB9_9VIBR</name>
<accession>A0ABN8DZB9</accession>
<evidence type="ECO:0000256" key="1">
    <source>
        <dbReference type="SAM" id="SignalP"/>
    </source>
</evidence>
<keyword evidence="1" id="KW-0732">Signal</keyword>
<dbReference type="EMBL" id="CAKLDM010000001">
    <property type="protein sequence ID" value="CAH0536325.1"/>
    <property type="molecule type" value="Genomic_DNA"/>
</dbReference>
<dbReference type="RefSeq" id="WP_237359757.1">
    <property type="nucleotide sequence ID" value="NZ_CAKLDM010000001.1"/>
</dbReference>
<organism evidence="2 3">
    <name type="scientific">Vibrio marisflavi CECT 7928</name>
    <dbReference type="NCBI Taxonomy" id="634439"/>
    <lineage>
        <taxon>Bacteria</taxon>
        <taxon>Pseudomonadati</taxon>
        <taxon>Pseudomonadota</taxon>
        <taxon>Gammaproteobacteria</taxon>
        <taxon>Vibrionales</taxon>
        <taxon>Vibrionaceae</taxon>
        <taxon>Vibrio</taxon>
    </lineage>
</organism>
<feature type="chain" id="PRO_5046766097" description="Alpha-L-rhamnosidase six-hairpin glycosidase domain-containing protein" evidence="1">
    <location>
        <begin position="24"/>
        <end position="737"/>
    </location>
</feature>
<dbReference type="Gene3D" id="1.50.10.10">
    <property type="match status" value="1"/>
</dbReference>
<evidence type="ECO:0008006" key="4">
    <source>
        <dbReference type="Google" id="ProtNLM"/>
    </source>
</evidence>
<gene>
    <name evidence="2" type="ORF">VMF7928_00337</name>
</gene>
<feature type="signal peptide" evidence="1">
    <location>
        <begin position="1"/>
        <end position="23"/>
    </location>
</feature>
<dbReference type="InterPro" id="IPR012341">
    <property type="entry name" value="6hp_glycosidase-like_sf"/>
</dbReference>
<dbReference type="Proteomes" id="UP000838748">
    <property type="component" value="Unassembled WGS sequence"/>
</dbReference>
<reference evidence="2" key="1">
    <citation type="submission" date="2021-11" db="EMBL/GenBank/DDBJ databases">
        <authorList>
            <person name="Rodrigo-Torres L."/>
            <person name="Arahal R. D."/>
            <person name="Lucena T."/>
        </authorList>
    </citation>
    <scope>NUCLEOTIDE SEQUENCE</scope>
    <source>
        <strain evidence="2">CECT 7928</strain>
    </source>
</reference>
<dbReference type="Gene3D" id="2.60.40.2340">
    <property type="match status" value="1"/>
</dbReference>
<evidence type="ECO:0000313" key="3">
    <source>
        <dbReference type="Proteomes" id="UP000838748"/>
    </source>
</evidence>